<keyword evidence="4" id="KW-0472">Membrane</keyword>
<comment type="subcellular location">
    <subcellularLocation>
        <location evidence="1">Membrane</location>
    </subcellularLocation>
</comment>
<evidence type="ECO:0000313" key="6">
    <source>
        <dbReference type="Proteomes" id="UP000249619"/>
    </source>
</evidence>
<dbReference type="PANTHER" id="PTHR35371:SF1">
    <property type="entry name" value="BLR7753 PROTEIN"/>
    <property type="match status" value="1"/>
</dbReference>
<dbReference type="GO" id="GO:0016020">
    <property type="term" value="C:membrane"/>
    <property type="evidence" value="ECO:0007669"/>
    <property type="project" value="UniProtKB-SubCell"/>
</dbReference>
<name>A0A364N0H9_STELY</name>
<evidence type="ECO:0000313" key="5">
    <source>
        <dbReference type="EMBL" id="RAR08726.1"/>
    </source>
</evidence>
<dbReference type="EMBL" id="QGDH01000083">
    <property type="protein sequence ID" value="RAR08726.1"/>
    <property type="molecule type" value="Genomic_DNA"/>
</dbReference>
<dbReference type="InterPro" id="IPR001129">
    <property type="entry name" value="Membr-assoc_MAPEG"/>
</dbReference>
<keyword evidence="3" id="KW-1133">Transmembrane helix</keyword>
<dbReference type="SUPFAM" id="SSF161084">
    <property type="entry name" value="MAPEG domain-like"/>
    <property type="match status" value="1"/>
</dbReference>
<evidence type="ECO:0000256" key="1">
    <source>
        <dbReference type="ARBA" id="ARBA00004370"/>
    </source>
</evidence>
<dbReference type="InterPro" id="IPR023352">
    <property type="entry name" value="MAPEG-like_dom_sf"/>
</dbReference>
<sequence>MSSSTLNYPLLAIPAYYVFSLVPHAYAGGLLSTHGYKVNNANPKASMSPDSVKGKVPDIVFQKYQRAENAHSNSMEQMPLFATAVIASLIAERTTAVGFGKEVLSGDATGLTTFISAWFAIRAAYSVSYVQIADQSKSFIRSGIWAIGTGLAIYQIYKAAALLG</sequence>
<dbReference type="Pfam" id="PF01124">
    <property type="entry name" value="MAPEG"/>
    <property type="match status" value="1"/>
</dbReference>
<proteinExistence type="predicted"/>
<keyword evidence="6" id="KW-1185">Reference proteome</keyword>
<evidence type="ECO:0000256" key="2">
    <source>
        <dbReference type="ARBA" id="ARBA00022692"/>
    </source>
</evidence>
<dbReference type="Gene3D" id="1.20.120.550">
    <property type="entry name" value="Membrane associated eicosanoid/glutathione metabolism-like domain"/>
    <property type="match status" value="1"/>
</dbReference>
<organism evidence="5 6">
    <name type="scientific">Stemphylium lycopersici</name>
    <name type="common">Tomato gray leaf spot disease fungus</name>
    <name type="synonym">Thyrospora lycopersici</name>
    <dbReference type="NCBI Taxonomy" id="183478"/>
    <lineage>
        <taxon>Eukaryota</taxon>
        <taxon>Fungi</taxon>
        <taxon>Dikarya</taxon>
        <taxon>Ascomycota</taxon>
        <taxon>Pezizomycotina</taxon>
        <taxon>Dothideomycetes</taxon>
        <taxon>Pleosporomycetidae</taxon>
        <taxon>Pleosporales</taxon>
        <taxon>Pleosporineae</taxon>
        <taxon>Pleosporaceae</taxon>
        <taxon>Stemphylium</taxon>
    </lineage>
</organism>
<reference evidence="6" key="1">
    <citation type="submission" date="2018-05" db="EMBL/GenBank/DDBJ databases">
        <title>Draft genome sequence of Stemphylium lycopersici strain CIDEFI 213.</title>
        <authorList>
            <person name="Medina R."/>
            <person name="Franco M.E.E."/>
            <person name="Lucentini C.G."/>
            <person name="Saparrat M.C.N."/>
            <person name="Balatti P.A."/>
        </authorList>
    </citation>
    <scope>NUCLEOTIDE SEQUENCE [LARGE SCALE GENOMIC DNA]</scope>
    <source>
        <strain evidence="6">CIDEFI 213</strain>
    </source>
</reference>
<evidence type="ECO:0000256" key="4">
    <source>
        <dbReference type="ARBA" id="ARBA00023136"/>
    </source>
</evidence>
<protein>
    <submittedName>
        <fullName evidence="5">Uncharacterized protein</fullName>
    </submittedName>
</protein>
<dbReference type="AlphaFoldDB" id="A0A364N0H9"/>
<dbReference type="PANTHER" id="PTHR35371">
    <property type="entry name" value="INNER MEMBRANE PROTEIN"/>
    <property type="match status" value="1"/>
</dbReference>
<comment type="caution">
    <text evidence="5">The sequence shown here is derived from an EMBL/GenBank/DDBJ whole genome shotgun (WGS) entry which is preliminary data.</text>
</comment>
<dbReference type="Proteomes" id="UP000249619">
    <property type="component" value="Unassembled WGS sequence"/>
</dbReference>
<evidence type="ECO:0000256" key="3">
    <source>
        <dbReference type="ARBA" id="ARBA00022989"/>
    </source>
</evidence>
<keyword evidence="2" id="KW-0812">Transmembrane</keyword>
<accession>A0A364N0H9</accession>
<gene>
    <name evidence="5" type="ORF">DDE83_005849</name>
</gene>